<gene>
    <name evidence="1" type="ORF">GCM10007877_04150</name>
</gene>
<accession>A0AA37T6N6</accession>
<dbReference type="RefSeq" id="WP_232593694.1">
    <property type="nucleotide sequence ID" value="NZ_BSPD01000017.1"/>
</dbReference>
<comment type="caution">
    <text evidence="1">The sequence shown here is derived from an EMBL/GenBank/DDBJ whole genome shotgun (WGS) entry which is preliminary data.</text>
</comment>
<sequence>MKSKILTYCFAFYDEQKSLLKIDINGGNDPAARYAIMEQEVSTNKIEALQRKIQEYWTFVDNKIKEGIVDIKDNERKRKIFFEDLKMFGGTIASLLLPKDVMTELWKHAAGSDIFCLATNMQWVPWESLYNPDTEQGEFLSDNCVISRIPTKTTMDTMQKCEEVSGRIICLDPVLNQDYTHEAAQTASAIFESKGEDVYLTDLIGDFTKKVSNKQLISWICEHEVDRGLRLCEDVHFTCDNCYTHRFPPGSVVFIMSCSTARADIKEEGYGARIVASSDCTVIAPSSIIAARAGIDFASRLIELARKQACSAVFELWTLLKRPLEGELADDGNITPEKCYALWFCIFGNCEASLESIQ</sequence>
<evidence type="ECO:0000313" key="2">
    <source>
        <dbReference type="Proteomes" id="UP001156870"/>
    </source>
</evidence>
<dbReference type="AlphaFoldDB" id="A0AA37T6N6"/>
<protein>
    <submittedName>
        <fullName evidence="1">Uncharacterized protein</fullName>
    </submittedName>
</protein>
<keyword evidence="2" id="KW-1185">Reference proteome</keyword>
<name>A0AA37T6N6_9GAMM</name>
<organism evidence="1 2">
    <name type="scientific">Marinibactrum halimedae</name>
    <dbReference type="NCBI Taxonomy" id="1444977"/>
    <lineage>
        <taxon>Bacteria</taxon>
        <taxon>Pseudomonadati</taxon>
        <taxon>Pseudomonadota</taxon>
        <taxon>Gammaproteobacteria</taxon>
        <taxon>Cellvibrionales</taxon>
        <taxon>Cellvibrionaceae</taxon>
        <taxon>Marinibactrum</taxon>
    </lineage>
</organism>
<dbReference type="Proteomes" id="UP001156870">
    <property type="component" value="Unassembled WGS sequence"/>
</dbReference>
<proteinExistence type="predicted"/>
<evidence type="ECO:0000313" key="1">
    <source>
        <dbReference type="EMBL" id="GLS24701.1"/>
    </source>
</evidence>
<reference evidence="1 2" key="1">
    <citation type="journal article" date="2014" name="Int. J. Syst. Evol. Microbiol.">
        <title>Complete genome sequence of Corynebacterium casei LMG S-19264T (=DSM 44701T), isolated from a smear-ripened cheese.</title>
        <authorList>
            <consortium name="US DOE Joint Genome Institute (JGI-PGF)"/>
            <person name="Walter F."/>
            <person name="Albersmeier A."/>
            <person name="Kalinowski J."/>
            <person name="Ruckert C."/>
        </authorList>
    </citation>
    <scope>NUCLEOTIDE SEQUENCE [LARGE SCALE GENOMIC DNA]</scope>
    <source>
        <strain evidence="1 2">NBRC 110095</strain>
    </source>
</reference>
<dbReference type="EMBL" id="BSPD01000017">
    <property type="protein sequence ID" value="GLS24701.1"/>
    <property type="molecule type" value="Genomic_DNA"/>
</dbReference>